<proteinExistence type="predicted"/>
<sequence length="222" mass="25982">MSCREYYVYKLQQRANDQSYLLRFGRLLQQYVVDNYIKLESMRLAYFTRQKYQKQLRREYYQGIMDSVISGVQLASKIGTRIYLPATFIGGPRDMRHRYLDSMTLVQEYGKPDIFLTITCNPNWIEIKQCLKEGEEAQNRPDLLCRVFKTKLSILNDMIMSGELFGAVASVVHVIEFQKCGLPHAHFLIILKESSKYLSPETYDRIVSAELPDKIADPYLYT</sequence>
<reference evidence="2 3" key="1">
    <citation type="submission" date="2024-01" db="EMBL/GenBank/DDBJ databases">
        <title>The complete chloroplast genome sequence of Lithospermum erythrorhizon: insights into the phylogenetic relationship among Boraginaceae species and the maternal lineages of purple gromwells.</title>
        <authorList>
            <person name="Okada T."/>
            <person name="Watanabe K."/>
        </authorList>
    </citation>
    <scope>NUCLEOTIDE SEQUENCE [LARGE SCALE GENOMIC DNA]</scope>
</reference>
<protein>
    <recommendedName>
        <fullName evidence="1">Helitron helicase-like domain-containing protein</fullName>
    </recommendedName>
</protein>
<dbReference type="Proteomes" id="UP001454036">
    <property type="component" value="Unassembled WGS sequence"/>
</dbReference>
<dbReference type="AlphaFoldDB" id="A0AAV3QEV5"/>
<dbReference type="PANTHER" id="PTHR45786">
    <property type="entry name" value="DNA BINDING PROTEIN-LIKE"/>
    <property type="match status" value="1"/>
</dbReference>
<feature type="domain" description="Helitron helicase-like" evidence="1">
    <location>
        <begin position="6"/>
        <end position="189"/>
    </location>
</feature>
<accession>A0AAV3QEV5</accession>
<dbReference type="PANTHER" id="PTHR45786:SF75">
    <property type="entry name" value="ATP-DEPENDENT DNA HELICASE"/>
    <property type="match status" value="1"/>
</dbReference>
<keyword evidence="3" id="KW-1185">Reference proteome</keyword>
<name>A0AAV3QEV5_LITER</name>
<evidence type="ECO:0000313" key="2">
    <source>
        <dbReference type="EMBL" id="GAA0161761.1"/>
    </source>
</evidence>
<gene>
    <name evidence="2" type="ORF">LIER_39293</name>
</gene>
<organism evidence="2 3">
    <name type="scientific">Lithospermum erythrorhizon</name>
    <name type="common">Purple gromwell</name>
    <name type="synonym">Lithospermum officinale var. erythrorhizon</name>
    <dbReference type="NCBI Taxonomy" id="34254"/>
    <lineage>
        <taxon>Eukaryota</taxon>
        <taxon>Viridiplantae</taxon>
        <taxon>Streptophyta</taxon>
        <taxon>Embryophyta</taxon>
        <taxon>Tracheophyta</taxon>
        <taxon>Spermatophyta</taxon>
        <taxon>Magnoliopsida</taxon>
        <taxon>eudicotyledons</taxon>
        <taxon>Gunneridae</taxon>
        <taxon>Pentapetalae</taxon>
        <taxon>asterids</taxon>
        <taxon>lamiids</taxon>
        <taxon>Boraginales</taxon>
        <taxon>Boraginaceae</taxon>
        <taxon>Boraginoideae</taxon>
        <taxon>Lithospermeae</taxon>
        <taxon>Lithospermum</taxon>
    </lineage>
</organism>
<dbReference type="Pfam" id="PF14214">
    <property type="entry name" value="Helitron_like_N"/>
    <property type="match status" value="1"/>
</dbReference>
<dbReference type="InterPro" id="IPR025476">
    <property type="entry name" value="Helitron_helicase-like"/>
</dbReference>
<evidence type="ECO:0000313" key="3">
    <source>
        <dbReference type="Proteomes" id="UP001454036"/>
    </source>
</evidence>
<dbReference type="EMBL" id="BAABME010020895">
    <property type="protein sequence ID" value="GAA0161761.1"/>
    <property type="molecule type" value="Genomic_DNA"/>
</dbReference>
<comment type="caution">
    <text evidence="2">The sequence shown here is derived from an EMBL/GenBank/DDBJ whole genome shotgun (WGS) entry which is preliminary data.</text>
</comment>
<evidence type="ECO:0000259" key="1">
    <source>
        <dbReference type="Pfam" id="PF14214"/>
    </source>
</evidence>